<name>A0A5C8PEQ3_9HYPH</name>
<dbReference type="SUPFAM" id="SSF53474">
    <property type="entry name" value="alpha/beta-Hydrolases"/>
    <property type="match status" value="1"/>
</dbReference>
<feature type="domain" description="AB hydrolase-1" evidence="1">
    <location>
        <begin position="25"/>
        <end position="260"/>
    </location>
</feature>
<dbReference type="InterPro" id="IPR029058">
    <property type="entry name" value="AB_hydrolase_fold"/>
</dbReference>
<gene>
    <name evidence="2" type="ORF">FHP25_25900</name>
</gene>
<organism evidence="2 3">
    <name type="scientific">Vineibacter terrae</name>
    <dbReference type="NCBI Taxonomy" id="2586908"/>
    <lineage>
        <taxon>Bacteria</taxon>
        <taxon>Pseudomonadati</taxon>
        <taxon>Pseudomonadota</taxon>
        <taxon>Alphaproteobacteria</taxon>
        <taxon>Hyphomicrobiales</taxon>
        <taxon>Vineibacter</taxon>
    </lineage>
</organism>
<dbReference type="EMBL" id="VDUZ01000034">
    <property type="protein sequence ID" value="TXL72271.1"/>
    <property type="molecule type" value="Genomic_DNA"/>
</dbReference>
<dbReference type="OrthoDB" id="7253779at2"/>
<dbReference type="AlphaFoldDB" id="A0A5C8PEQ3"/>
<evidence type="ECO:0000259" key="1">
    <source>
        <dbReference type="Pfam" id="PF12697"/>
    </source>
</evidence>
<dbReference type="Pfam" id="PF12697">
    <property type="entry name" value="Abhydrolase_6"/>
    <property type="match status" value="1"/>
</dbReference>
<sequence>MEPMTFEGPRGAVAYRESQGTGRAVVLVHGNSSSMRAFERQISAPLARELRLVAIDLPGHGHSADMQDAGYGLPAYADALVALASDRGLQDAVFVGWSLGGHIILEAAPALPRARGFMIFGTPPLGFPPAMDQAFLPNPAMGVGFTAEITRAQAEQYVESFFRPGWSDIPASFVDDVMRTDGRARAQLAASIAPGGYRDEIEIVAHLDRPLAVLHGAREQLVNGAYFETLQLPTLWRQTVQVLPDAGHAPQWEDAAAFNALLAAFVADVG</sequence>
<dbReference type="Gene3D" id="3.40.50.1820">
    <property type="entry name" value="alpha/beta hydrolase"/>
    <property type="match status" value="1"/>
</dbReference>
<dbReference type="Proteomes" id="UP000321638">
    <property type="component" value="Unassembled WGS sequence"/>
</dbReference>
<protein>
    <submittedName>
        <fullName evidence="2">Alpha/beta fold hydrolase</fullName>
    </submittedName>
</protein>
<accession>A0A5C8PEQ3</accession>
<reference evidence="2 3" key="1">
    <citation type="submission" date="2019-06" db="EMBL/GenBank/DDBJ databases">
        <title>New taxonomy in bacterial strain CC-CFT640, isolated from vineyard.</title>
        <authorList>
            <person name="Lin S.-Y."/>
            <person name="Tsai C.-F."/>
            <person name="Young C.-C."/>
        </authorList>
    </citation>
    <scope>NUCLEOTIDE SEQUENCE [LARGE SCALE GENOMIC DNA]</scope>
    <source>
        <strain evidence="2 3">CC-CFT640</strain>
    </source>
</reference>
<dbReference type="PANTHER" id="PTHR43689">
    <property type="entry name" value="HYDROLASE"/>
    <property type="match status" value="1"/>
</dbReference>
<dbReference type="PANTHER" id="PTHR43689:SF8">
    <property type="entry name" value="ALPHA_BETA-HYDROLASES SUPERFAMILY PROTEIN"/>
    <property type="match status" value="1"/>
</dbReference>
<comment type="caution">
    <text evidence="2">The sequence shown here is derived from an EMBL/GenBank/DDBJ whole genome shotgun (WGS) entry which is preliminary data.</text>
</comment>
<keyword evidence="2" id="KW-0378">Hydrolase</keyword>
<dbReference type="InterPro" id="IPR000073">
    <property type="entry name" value="AB_hydrolase_1"/>
</dbReference>
<dbReference type="GO" id="GO:0016787">
    <property type="term" value="F:hydrolase activity"/>
    <property type="evidence" value="ECO:0007669"/>
    <property type="project" value="UniProtKB-KW"/>
</dbReference>
<evidence type="ECO:0000313" key="2">
    <source>
        <dbReference type="EMBL" id="TXL72271.1"/>
    </source>
</evidence>
<keyword evidence="3" id="KW-1185">Reference proteome</keyword>
<proteinExistence type="predicted"/>
<evidence type="ECO:0000313" key="3">
    <source>
        <dbReference type="Proteomes" id="UP000321638"/>
    </source>
</evidence>
<dbReference type="RefSeq" id="WP_147849891.1">
    <property type="nucleotide sequence ID" value="NZ_VDUZ01000034.1"/>
</dbReference>